<dbReference type="Proteomes" id="UP000886833">
    <property type="component" value="Unassembled WGS sequence"/>
</dbReference>
<sequence length="120" mass="14456">MKDVFIKAKIKNKDEELPFEGKGTFDEKKNLIQYQDDKALLTIFLDDNIMLRETEDTILSYKFVKNEKTNFEVFLKDLKQTGFVPMKTFKINKDRESFEVIYEIEGNDFKHEFKVEWRIL</sequence>
<name>A0A9D1GCN8_9FIRM</name>
<evidence type="ECO:0000313" key="1">
    <source>
        <dbReference type="EMBL" id="HIT38356.1"/>
    </source>
</evidence>
<protein>
    <submittedName>
        <fullName evidence="1">Uncharacterized protein</fullName>
    </submittedName>
</protein>
<organism evidence="1 2">
    <name type="scientific">Candidatus Onthousia faecipullorum</name>
    <dbReference type="NCBI Taxonomy" id="2840887"/>
    <lineage>
        <taxon>Bacteria</taxon>
        <taxon>Bacillati</taxon>
        <taxon>Bacillota</taxon>
        <taxon>Bacilli</taxon>
        <taxon>Candidatus Onthousia</taxon>
    </lineage>
</organism>
<comment type="caution">
    <text evidence="1">The sequence shown here is derived from an EMBL/GenBank/DDBJ whole genome shotgun (WGS) entry which is preliminary data.</text>
</comment>
<dbReference type="AlphaFoldDB" id="A0A9D1GCN8"/>
<reference evidence="1" key="1">
    <citation type="submission" date="2020-10" db="EMBL/GenBank/DDBJ databases">
        <authorList>
            <person name="Gilroy R."/>
        </authorList>
    </citation>
    <scope>NUCLEOTIDE SEQUENCE</scope>
    <source>
        <strain evidence="1">CHK195-26880</strain>
    </source>
</reference>
<gene>
    <name evidence="1" type="ORF">IAB59_07770</name>
</gene>
<dbReference type="EMBL" id="DVKQ01000100">
    <property type="protein sequence ID" value="HIT38356.1"/>
    <property type="molecule type" value="Genomic_DNA"/>
</dbReference>
<proteinExistence type="predicted"/>
<reference evidence="1" key="2">
    <citation type="journal article" date="2021" name="PeerJ">
        <title>Extensive microbial diversity within the chicken gut microbiome revealed by metagenomics and culture.</title>
        <authorList>
            <person name="Gilroy R."/>
            <person name="Ravi A."/>
            <person name="Getino M."/>
            <person name="Pursley I."/>
            <person name="Horton D.L."/>
            <person name="Alikhan N.F."/>
            <person name="Baker D."/>
            <person name="Gharbi K."/>
            <person name="Hall N."/>
            <person name="Watson M."/>
            <person name="Adriaenssens E.M."/>
            <person name="Foster-Nyarko E."/>
            <person name="Jarju S."/>
            <person name="Secka A."/>
            <person name="Antonio M."/>
            <person name="Oren A."/>
            <person name="Chaudhuri R.R."/>
            <person name="La Ragione R."/>
            <person name="Hildebrand F."/>
            <person name="Pallen M.J."/>
        </authorList>
    </citation>
    <scope>NUCLEOTIDE SEQUENCE</scope>
    <source>
        <strain evidence="1">CHK195-26880</strain>
    </source>
</reference>
<evidence type="ECO:0000313" key="2">
    <source>
        <dbReference type="Proteomes" id="UP000886833"/>
    </source>
</evidence>
<accession>A0A9D1GCN8</accession>